<comment type="caution">
    <text evidence="2">The sequence shown here is derived from an EMBL/GenBank/DDBJ whole genome shotgun (WGS) entry which is preliminary data.</text>
</comment>
<evidence type="ECO:0000256" key="1">
    <source>
        <dbReference type="SAM" id="MobiDB-lite"/>
    </source>
</evidence>
<evidence type="ECO:0000313" key="3">
    <source>
        <dbReference type="Proteomes" id="UP001590950"/>
    </source>
</evidence>
<feature type="region of interest" description="Disordered" evidence="1">
    <location>
        <begin position="1"/>
        <end position="125"/>
    </location>
</feature>
<accession>A0ABR4ACW1</accession>
<name>A0ABR4ACW1_9LECA</name>
<gene>
    <name evidence="2" type="ORF">N7G274_003925</name>
</gene>
<organism evidence="2 3">
    <name type="scientific">Stereocaulon virgatum</name>
    <dbReference type="NCBI Taxonomy" id="373712"/>
    <lineage>
        <taxon>Eukaryota</taxon>
        <taxon>Fungi</taxon>
        <taxon>Dikarya</taxon>
        <taxon>Ascomycota</taxon>
        <taxon>Pezizomycotina</taxon>
        <taxon>Lecanoromycetes</taxon>
        <taxon>OSLEUM clade</taxon>
        <taxon>Lecanoromycetidae</taxon>
        <taxon>Lecanorales</taxon>
        <taxon>Lecanorineae</taxon>
        <taxon>Stereocaulaceae</taxon>
        <taxon>Stereocaulon</taxon>
    </lineage>
</organism>
<feature type="compositionally biased region" description="Polar residues" evidence="1">
    <location>
        <begin position="94"/>
        <end position="105"/>
    </location>
</feature>
<feature type="compositionally biased region" description="Low complexity" evidence="1">
    <location>
        <begin position="30"/>
        <end position="45"/>
    </location>
</feature>
<feature type="compositionally biased region" description="Basic and acidic residues" evidence="1">
    <location>
        <begin position="59"/>
        <end position="77"/>
    </location>
</feature>
<reference evidence="2 3" key="1">
    <citation type="submission" date="2024-09" db="EMBL/GenBank/DDBJ databases">
        <title>Rethinking Asexuality: The Enigmatic Case of Functional Sexual Genes in Lepraria (Stereocaulaceae).</title>
        <authorList>
            <person name="Doellman M."/>
            <person name="Sun Y."/>
            <person name="Barcenas-Pena A."/>
            <person name="Lumbsch H.T."/>
            <person name="Grewe F."/>
        </authorList>
    </citation>
    <scope>NUCLEOTIDE SEQUENCE [LARGE SCALE GENOMIC DNA]</scope>
    <source>
        <strain evidence="2 3">Mercado 3170</strain>
    </source>
</reference>
<evidence type="ECO:0000313" key="2">
    <source>
        <dbReference type="EMBL" id="KAL2043618.1"/>
    </source>
</evidence>
<protein>
    <submittedName>
        <fullName evidence="2">Uncharacterized protein</fullName>
    </submittedName>
</protein>
<proteinExistence type="predicted"/>
<dbReference type="Proteomes" id="UP001590950">
    <property type="component" value="Unassembled WGS sequence"/>
</dbReference>
<sequence length="125" mass="13283">MGNLCGKPSKSDPFSQPGRTVGSAPPPSTAPRATIPKTTTTTTTTQGQNLGGPTTAAGDNRDEARRAAARAAEERAAKASQTKGKLEKDLAKQKAQTRVGTLENVSQEERRRRDVDQTAQAVFYN</sequence>
<keyword evidence="3" id="KW-1185">Reference proteome</keyword>
<feature type="compositionally biased region" description="Basic and acidic residues" evidence="1">
    <location>
        <begin position="107"/>
        <end position="116"/>
    </location>
</feature>
<dbReference type="EMBL" id="JBEFKJ010000011">
    <property type="protein sequence ID" value="KAL2043618.1"/>
    <property type="molecule type" value="Genomic_DNA"/>
</dbReference>